<dbReference type="Proteomes" id="UP000680348">
    <property type="component" value="Unassembled WGS sequence"/>
</dbReference>
<evidence type="ECO:0000313" key="3">
    <source>
        <dbReference type="Proteomes" id="UP000680348"/>
    </source>
</evidence>
<accession>A0A942E1K0</accession>
<dbReference type="AlphaFoldDB" id="A0A942E1K0"/>
<dbReference type="InterPro" id="IPR041496">
    <property type="entry name" value="YitH/HolE_GNAT"/>
</dbReference>
<proteinExistence type="predicted"/>
<dbReference type="Gene3D" id="3.40.630.90">
    <property type="match status" value="1"/>
</dbReference>
<protein>
    <recommendedName>
        <fullName evidence="1">YitH/HolE acetyltransferase (GNAT) domain-containing protein</fullName>
    </recommendedName>
</protein>
<comment type="caution">
    <text evidence="2">The sequence shown here is derived from an EMBL/GenBank/DDBJ whole genome shotgun (WGS) entry which is preliminary data.</text>
</comment>
<feature type="domain" description="YitH/HolE acetyltransferase (GNAT)" evidence="1">
    <location>
        <begin position="23"/>
        <end position="129"/>
    </location>
</feature>
<evidence type="ECO:0000313" key="2">
    <source>
        <dbReference type="EMBL" id="MBS3651721.1"/>
    </source>
</evidence>
<organism evidence="2 3">
    <name type="scientific">Pseudaminobacter soli</name>
    <name type="common">ex Zhang et al. 2022</name>
    <dbReference type="NCBI Taxonomy" id="2831468"/>
    <lineage>
        <taxon>Bacteria</taxon>
        <taxon>Pseudomonadati</taxon>
        <taxon>Pseudomonadota</taxon>
        <taxon>Alphaproteobacteria</taxon>
        <taxon>Hyphomicrobiales</taxon>
        <taxon>Phyllobacteriaceae</taxon>
        <taxon>Pseudaminobacter</taxon>
    </lineage>
</organism>
<dbReference type="Pfam" id="PF18014">
    <property type="entry name" value="Acetyltransf_18"/>
    <property type="match status" value="1"/>
</dbReference>
<dbReference type="EMBL" id="JAGWCR010000015">
    <property type="protein sequence ID" value="MBS3651721.1"/>
    <property type="molecule type" value="Genomic_DNA"/>
</dbReference>
<keyword evidence="3" id="KW-1185">Reference proteome</keyword>
<name>A0A942E1K0_9HYPH</name>
<sequence length="147" mass="15652">MGLGGSTRAGDAGQLGAPERDKVLNVDIRAFGGDRRFLLENFLDRAHTIILGDARSYVLVRQGRRAAQIGPLVASSDSEGRELLEMALVSVSSPVILDVLDAGAGLHPVLTKHGFEPFRTFERMVLDRADLPGIPSSVMVAAGPEFG</sequence>
<reference evidence="2" key="1">
    <citation type="submission" date="2021-04" db="EMBL/GenBank/DDBJ databases">
        <title>Pseudaminobacter soli sp. nov., isolated from paddy soil contaminated by heavy metals.</title>
        <authorList>
            <person name="Zhang K."/>
        </authorList>
    </citation>
    <scope>NUCLEOTIDE SEQUENCE</scope>
    <source>
        <strain evidence="2">19-2017</strain>
    </source>
</reference>
<gene>
    <name evidence="2" type="ORF">KEU06_24180</name>
</gene>
<evidence type="ECO:0000259" key="1">
    <source>
        <dbReference type="Pfam" id="PF18014"/>
    </source>
</evidence>